<name>A0A346B0A7_9FIRM</name>
<dbReference type="EMBL" id="CP029462">
    <property type="protein sequence ID" value="AXL21550.1"/>
    <property type="molecule type" value="Genomic_DNA"/>
</dbReference>
<organism evidence="1 2">
    <name type="scientific">Megasphaera stantonii</name>
    <dbReference type="NCBI Taxonomy" id="2144175"/>
    <lineage>
        <taxon>Bacteria</taxon>
        <taxon>Bacillati</taxon>
        <taxon>Bacillota</taxon>
        <taxon>Negativicutes</taxon>
        <taxon>Veillonellales</taxon>
        <taxon>Veillonellaceae</taxon>
        <taxon>Megasphaera</taxon>
    </lineage>
</organism>
<accession>A0A346B0A7</accession>
<dbReference type="RefSeq" id="WP_095629317.1">
    <property type="nucleotide sequence ID" value="NZ_CALYAU010000001.1"/>
</dbReference>
<dbReference type="KEGG" id="meg:DKB62_08220"/>
<proteinExistence type="predicted"/>
<gene>
    <name evidence="1" type="ORF">DKB62_08220</name>
</gene>
<dbReference type="Proteomes" id="UP000254337">
    <property type="component" value="Chromosome"/>
</dbReference>
<keyword evidence="2" id="KW-1185">Reference proteome</keyword>
<protein>
    <submittedName>
        <fullName evidence="1">Uncharacterized protein</fullName>
    </submittedName>
</protein>
<evidence type="ECO:0000313" key="2">
    <source>
        <dbReference type="Proteomes" id="UP000254337"/>
    </source>
</evidence>
<reference evidence="1 2" key="1">
    <citation type="submission" date="2018-05" db="EMBL/GenBank/DDBJ databases">
        <title>Complete genome sequence of Megasphaera sp. AJH120T, isolated from the ceca of a chicken.</title>
        <authorList>
            <person name="Maki J."/>
            <person name="Looft T."/>
        </authorList>
    </citation>
    <scope>NUCLEOTIDE SEQUENCE [LARGE SCALE GENOMIC DNA]</scope>
    <source>
        <strain evidence="1 2">AJH120</strain>
    </source>
</reference>
<evidence type="ECO:0000313" key="1">
    <source>
        <dbReference type="EMBL" id="AXL21550.1"/>
    </source>
</evidence>
<dbReference type="OrthoDB" id="1629499at2"/>
<sequence length="109" mass="12415">MAKHKIPKNRSLEDMFKGVKEEITFETADWDDEPAAKPRVVQKPAKKQTASDFRKQFFTDDLQEKVGSLLLEIKMAYYKDGVGDISLEVVKDGRNVVIKTGPKTSKKTR</sequence>
<dbReference type="AlphaFoldDB" id="A0A346B0A7"/>